<feature type="domain" description="Xylose isomerase-like TIM barrel" evidence="1">
    <location>
        <begin position="63"/>
        <end position="285"/>
    </location>
</feature>
<sequence>MRNDNKSISRREFAKKSASALAGIPLLHVNNSFFPSLTTSEDELEINLFSKHLQFLDYNEMSAQAAEIGFNGLDVTVRPKGHVLPDNVTNDLPRVVEAMKKYGLKPQMMTTNVWDILQPNELNVLQTASQLGFTHYRTGWLSYPEEKTIDESMEEFADQAKKLAEVNKQLRLVGCYQNHAGNHVGAPIWDLPPIFAKSDTNFLGCQYDIRHAIVEGGKSWELDLRRIRPFIKSLVIKDFKWGLKDGVWQPINTPLGEGMVDFVHYFSILKKYNIKVPMSLHLEYDLGGAEHGATTITMDKKEVFAKMKKDLTFIKEAWKKAEF</sequence>
<dbReference type="Pfam" id="PF01261">
    <property type="entry name" value="AP_endonuc_2"/>
    <property type="match status" value="1"/>
</dbReference>
<dbReference type="PANTHER" id="PTHR12110:SF53">
    <property type="entry name" value="BLR5974 PROTEIN"/>
    <property type="match status" value="1"/>
</dbReference>
<dbReference type="OrthoDB" id="2561798at2"/>
<dbReference type="AlphaFoldDB" id="A0A1H4JRB9"/>
<evidence type="ECO:0000259" key="1">
    <source>
        <dbReference type="Pfam" id="PF01261"/>
    </source>
</evidence>
<dbReference type="Gene3D" id="3.20.20.150">
    <property type="entry name" value="Divalent-metal-dependent TIM barrel enzymes"/>
    <property type="match status" value="1"/>
</dbReference>
<accession>A0A1H4JRB9</accession>
<gene>
    <name evidence="2" type="ORF">SAMN05192540_0535</name>
</gene>
<evidence type="ECO:0000313" key="2">
    <source>
        <dbReference type="EMBL" id="SEB48859.1"/>
    </source>
</evidence>
<dbReference type="RefSeq" id="WP_074669966.1">
    <property type="nucleotide sequence ID" value="NZ_FNTB01000001.1"/>
</dbReference>
<dbReference type="EMBL" id="FNTB01000001">
    <property type="protein sequence ID" value="SEB48859.1"/>
    <property type="molecule type" value="Genomic_DNA"/>
</dbReference>
<dbReference type="InterPro" id="IPR013022">
    <property type="entry name" value="Xyl_isomerase-like_TIM-brl"/>
</dbReference>
<organism evidence="2 3">
    <name type="scientific">Maribacter dokdonensis</name>
    <dbReference type="NCBI Taxonomy" id="320912"/>
    <lineage>
        <taxon>Bacteria</taxon>
        <taxon>Pseudomonadati</taxon>
        <taxon>Bacteroidota</taxon>
        <taxon>Flavobacteriia</taxon>
        <taxon>Flavobacteriales</taxon>
        <taxon>Flavobacteriaceae</taxon>
        <taxon>Maribacter</taxon>
    </lineage>
</organism>
<evidence type="ECO:0000313" key="3">
    <source>
        <dbReference type="Proteomes" id="UP000183038"/>
    </source>
</evidence>
<dbReference type="PANTHER" id="PTHR12110">
    <property type="entry name" value="HYDROXYPYRUVATE ISOMERASE"/>
    <property type="match status" value="1"/>
</dbReference>
<protein>
    <submittedName>
        <fullName evidence="2">Sugar phosphate isomerase/epimerase</fullName>
    </submittedName>
</protein>
<keyword evidence="2" id="KW-0413">Isomerase</keyword>
<dbReference type="InterPro" id="IPR036237">
    <property type="entry name" value="Xyl_isomerase-like_sf"/>
</dbReference>
<name>A0A1H4JRB9_9FLAO</name>
<reference evidence="2 3" key="1">
    <citation type="submission" date="2016-10" db="EMBL/GenBank/DDBJ databases">
        <authorList>
            <person name="de Groot N.N."/>
        </authorList>
    </citation>
    <scope>NUCLEOTIDE SEQUENCE [LARGE SCALE GENOMIC DNA]</scope>
    <source>
        <strain evidence="2 3">MAR_2009_71</strain>
    </source>
</reference>
<dbReference type="GO" id="GO:0016853">
    <property type="term" value="F:isomerase activity"/>
    <property type="evidence" value="ECO:0007669"/>
    <property type="project" value="UniProtKB-KW"/>
</dbReference>
<dbReference type="InterPro" id="IPR050312">
    <property type="entry name" value="IolE/XylAMocC-like"/>
</dbReference>
<dbReference type="SUPFAM" id="SSF51658">
    <property type="entry name" value="Xylose isomerase-like"/>
    <property type="match status" value="1"/>
</dbReference>
<proteinExistence type="predicted"/>
<dbReference type="Proteomes" id="UP000183038">
    <property type="component" value="Unassembled WGS sequence"/>
</dbReference>